<evidence type="ECO:0000259" key="4">
    <source>
        <dbReference type="Pfam" id="PF01212"/>
    </source>
</evidence>
<comment type="cofactor">
    <cofactor evidence="1">
        <name>pyridoxal 5'-phosphate</name>
        <dbReference type="ChEBI" id="CHEBI:597326"/>
    </cofactor>
</comment>
<dbReference type="PIRSF" id="PIRSF017617">
    <property type="entry name" value="Thr_aldolase"/>
    <property type="match status" value="1"/>
</dbReference>
<gene>
    <name evidence="5" type="primary">GLY1_2</name>
    <name evidence="5" type="ORF">HK105_206474</name>
</gene>
<protein>
    <submittedName>
        <fullName evidence="5">Threonine aldolase</fullName>
        <ecNumber evidence="5">4.1.2.48</ecNumber>
    </submittedName>
</protein>
<dbReference type="InterPro" id="IPR015424">
    <property type="entry name" value="PyrdxlP-dep_Trfase"/>
</dbReference>
<evidence type="ECO:0000256" key="2">
    <source>
        <dbReference type="ARBA" id="ARBA00006966"/>
    </source>
</evidence>
<dbReference type="PANTHER" id="PTHR48097:SF9">
    <property type="entry name" value="L-THREONINE ALDOLASE"/>
    <property type="match status" value="1"/>
</dbReference>
<accession>A0ABR4N3F4</accession>
<organism evidence="5 6">
    <name type="scientific">Polyrhizophydium stewartii</name>
    <dbReference type="NCBI Taxonomy" id="2732419"/>
    <lineage>
        <taxon>Eukaryota</taxon>
        <taxon>Fungi</taxon>
        <taxon>Fungi incertae sedis</taxon>
        <taxon>Chytridiomycota</taxon>
        <taxon>Chytridiomycota incertae sedis</taxon>
        <taxon>Chytridiomycetes</taxon>
        <taxon>Rhizophydiales</taxon>
        <taxon>Rhizophydiales incertae sedis</taxon>
        <taxon>Polyrhizophydium</taxon>
    </lineage>
</organism>
<dbReference type="InterPro" id="IPR015422">
    <property type="entry name" value="PyrdxlP-dep_Trfase_small"/>
</dbReference>
<dbReference type="Gene3D" id="3.90.1150.10">
    <property type="entry name" value="Aspartate Aminotransferase, domain 1"/>
    <property type="match status" value="1"/>
</dbReference>
<dbReference type="SUPFAM" id="SSF53383">
    <property type="entry name" value="PLP-dependent transferases"/>
    <property type="match status" value="1"/>
</dbReference>
<evidence type="ECO:0000313" key="6">
    <source>
        <dbReference type="Proteomes" id="UP001527925"/>
    </source>
</evidence>
<keyword evidence="3" id="KW-0663">Pyridoxal phosphate</keyword>
<dbReference type="InterPro" id="IPR001597">
    <property type="entry name" value="ArAA_b-elim_lyase/Thr_aldolase"/>
</dbReference>
<dbReference type="NCBIfam" id="NF041359">
    <property type="entry name" value="GntG_guanitoxin"/>
    <property type="match status" value="1"/>
</dbReference>
<dbReference type="CDD" id="cd06502">
    <property type="entry name" value="TA_like"/>
    <property type="match status" value="1"/>
</dbReference>
<dbReference type="Proteomes" id="UP001527925">
    <property type="component" value="Unassembled WGS sequence"/>
</dbReference>
<feature type="domain" description="Aromatic amino acid beta-eliminating lyase/threonine aldolase" evidence="4">
    <location>
        <begin position="16"/>
        <end position="306"/>
    </location>
</feature>
<evidence type="ECO:0000256" key="1">
    <source>
        <dbReference type="ARBA" id="ARBA00001933"/>
    </source>
</evidence>
<dbReference type="PANTHER" id="PTHR48097">
    <property type="entry name" value="L-THREONINE ALDOLASE-RELATED"/>
    <property type="match status" value="1"/>
</dbReference>
<evidence type="ECO:0000313" key="5">
    <source>
        <dbReference type="EMBL" id="KAL2914029.1"/>
    </source>
</evidence>
<proteinExistence type="inferred from homology"/>
<evidence type="ECO:0000256" key="3">
    <source>
        <dbReference type="ARBA" id="ARBA00022898"/>
    </source>
</evidence>
<comment type="similarity">
    <text evidence="2">Belongs to the threonine aldolase family.</text>
</comment>
<dbReference type="InterPro" id="IPR015421">
    <property type="entry name" value="PyrdxlP-dep_Trfase_major"/>
</dbReference>
<dbReference type="Gene3D" id="3.40.640.10">
    <property type="entry name" value="Type I PLP-dependent aspartate aminotransferase-like (Major domain)"/>
    <property type="match status" value="1"/>
</dbReference>
<dbReference type="GO" id="GO:0016829">
    <property type="term" value="F:lyase activity"/>
    <property type="evidence" value="ECO:0007669"/>
    <property type="project" value="UniProtKB-KW"/>
</dbReference>
<dbReference type="Pfam" id="PF01212">
    <property type="entry name" value="Beta_elim_lyase"/>
    <property type="match status" value="1"/>
</dbReference>
<dbReference type="EC" id="4.1.2.48" evidence="5"/>
<sequence>MYNRQLKVDQPSAYADMRSDTVTRPTPEMIEAMMSAEVGDDVFGEDPTVNELEETVARMTGHEAALFCTSGTLSNQVGPSLSSLLGIRTHLKQPPYSVLCDARAHILNYEASGISFHCSAAVTGVEPKGPSGHLTAAQVERHLILSDEVYFAPTQLICLENTLNGSIVPLSDIKEIAALARSKGIPFHLDGARLWNASAATGVSIKEYCENFDSVSLCLSKGLGAPIGSILVGSAEFIKKARHFRKLYGGGWRQAGMLAAACLHAIEHHFPTMAQVHANAKRLSDSLVSLGFGLERRTETNMVWLDLSPLGATADDIARALLRERIRVYGGEGTVMRMVLHHQISRADVERAVAALTGFVASLKTSRKRVREEEDGDEAATGSNKR</sequence>
<dbReference type="InterPro" id="IPR023603">
    <property type="entry name" value="Low_specificity_L-TA-like"/>
</dbReference>
<keyword evidence="5" id="KW-0456">Lyase</keyword>
<keyword evidence="6" id="KW-1185">Reference proteome</keyword>
<dbReference type="EMBL" id="JADGIZ020000038">
    <property type="protein sequence ID" value="KAL2914029.1"/>
    <property type="molecule type" value="Genomic_DNA"/>
</dbReference>
<comment type="caution">
    <text evidence="5">The sequence shown here is derived from an EMBL/GenBank/DDBJ whole genome shotgun (WGS) entry which is preliminary data.</text>
</comment>
<name>A0ABR4N3F4_9FUNG</name>
<reference evidence="5 6" key="1">
    <citation type="submission" date="2023-09" db="EMBL/GenBank/DDBJ databases">
        <title>Pangenome analysis of Batrachochytrium dendrobatidis and related Chytrids.</title>
        <authorList>
            <person name="Yacoub M.N."/>
            <person name="Stajich J.E."/>
            <person name="James T.Y."/>
        </authorList>
    </citation>
    <scope>NUCLEOTIDE SEQUENCE [LARGE SCALE GENOMIC DNA]</scope>
    <source>
        <strain evidence="5 6">JEL0888</strain>
    </source>
</reference>